<feature type="region of interest" description="Disordered" evidence="1">
    <location>
        <begin position="77"/>
        <end position="107"/>
    </location>
</feature>
<evidence type="ECO:0008006" key="5">
    <source>
        <dbReference type="Google" id="ProtNLM"/>
    </source>
</evidence>
<proteinExistence type="predicted"/>
<name>A0A8T2BII1_9BRAS</name>
<dbReference type="EMBL" id="JAEFBK010000007">
    <property type="protein sequence ID" value="KAG7586039.1"/>
    <property type="molecule type" value="Genomic_DNA"/>
</dbReference>
<gene>
    <name evidence="3" type="ORF">ISN45_Aa02g013890</name>
</gene>
<protein>
    <recommendedName>
        <fullName evidence="5">Transmembrane protein</fullName>
    </recommendedName>
</protein>
<feature type="compositionally biased region" description="Polar residues" evidence="1">
    <location>
        <begin position="97"/>
        <end position="107"/>
    </location>
</feature>
<organism evidence="3 4">
    <name type="scientific">Arabidopsis thaliana x Arabidopsis arenosa</name>
    <dbReference type="NCBI Taxonomy" id="1240361"/>
    <lineage>
        <taxon>Eukaryota</taxon>
        <taxon>Viridiplantae</taxon>
        <taxon>Streptophyta</taxon>
        <taxon>Embryophyta</taxon>
        <taxon>Tracheophyta</taxon>
        <taxon>Spermatophyta</taxon>
        <taxon>Magnoliopsida</taxon>
        <taxon>eudicotyledons</taxon>
        <taxon>Gunneridae</taxon>
        <taxon>Pentapetalae</taxon>
        <taxon>rosids</taxon>
        <taxon>malvids</taxon>
        <taxon>Brassicales</taxon>
        <taxon>Brassicaceae</taxon>
        <taxon>Camelineae</taxon>
        <taxon>Arabidopsis</taxon>
    </lineage>
</organism>
<keyword evidence="2" id="KW-0472">Membrane</keyword>
<evidence type="ECO:0000313" key="3">
    <source>
        <dbReference type="EMBL" id="KAG7586039.1"/>
    </source>
</evidence>
<evidence type="ECO:0000256" key="1">
    <source>
        <dbReference type="SAM" id="MobiDB-lite"/>
    </source>
</evidence>
<sequence length="107" mass="12088">MDLQASVCFIGEIKVKIVCFKSEFLLYSLADSLVIALDVYVSIAMIYGDFCISRLISHFMGFSIWQNFLTRLQRQSQSSNSTVLRLKTAPPGESENNRIFNSRSIPA</sequence>
<keyword evidence="4" id="KW-1185">Reference proteome</keyword>
<keyword evidence="2" id="KW-0812">Transmembrane</keyword>
<accession>A0A8T2BII1</accession>
<keyword evidence="2" id="KW-1133">Transmembrane helix</keyword>
<evidence type="ECO:0000313" key="4">
    <source>
        <dbReference type="Proteomes" id="UP000694240"/>
    </source>
</evidence>
<reference evidence="3 4" key="1">
    <citation type="submission" date="2020-12" db="EMBL/GenBank/DDBJ databases">
        <title>Concerted genomic and epigenomic changes stabilize Arabidopsis allopolyploids.</title>
        <authorList>
            <person name="Chen Z."/>
        </authorList>
    </citation>
    <scope>NUCLEOTIDE SEQUENCE [LARGE SCALE GENOMIC DNA]</scope>
    <source>
        <strain evidence="3">Allo738</strain>
        <tissue evidence="3">Leaf</tissue>
    </source>
</reference>
<comment type="caution">
    <text evidence="3">The sequence shown here is derived from an EMBL/GenBank/DDBJ whole genome shotgun (WGS) entry which is preliminary data.</text>
</comment>
<evidence type="ECO:0000256" key="2">
    <source>
        <dbReference type="SAM" id="Phobius"/>
    </source>
</evidence>
<dbReference type="AlphaFoldDB" id="A0A8T2BII1"/>
<feature type="transmembrane region" description="Helical" evidence="2">
    <location>
        <begin position="24"/>
        <end position="46"/>
    </location>
</feature>
<dbReference type="Proteomes" id="UP000694240">
    <property type="component" value="Chromosome 7"/>
</dbReference>